<dbReference type="PANTHER" id="PTHR46708">
    <property type="entry name" value="TENASCIN"/>
    <property type="match status" value="1"/>
</dbReference>
<reference evidence="4 5" key="1">
    <citation type="journal article" date="2019" name="Int. J. Syst. Evol. Microbiol.">
        <title>The Global Catalogue of Microorganisms (GCM) 10K type strain sequencing project: providing services to taxonomists for standard genome sequencing and annotation.</title>
        <authorList>
            <consortium name="The Broad Institute Genomics Platform"/>
            <consortium name="The Broad Institute Genome Sequencing Center for Infectious Disease"/>
            <person name="Wu L."/>
            <person name="Ma J."/>
        </authorList>
    </citation>
    <scope>NUCLEOTIDE SEQUENCE [LARGE SCALE GENOMIC DNA]</scope>
    <source>
        <strain evidence="4 5">DSM 29988</strain>
    </source>
</reference>
<dbReference type="PROSITE" id="PS50853">
    <property type="entry name" value="FN3"/>
    <property type="match status" value="2"/>
</dbReference>
<dbReference type="Pfam" id="PF00041">
    <property type="entry name" value="fn3"/>
    <property type="match status" value="1"/>
</dbReference>
<proteinExistence type="predicted"/>
<dbReference type="InterPro" id="IPR013783">
    <property type="entry name" value="Ig-like_fold"/>
</dbReference>
<dbReference type="Proteomes" id="UP001596481">
    <property type="component" value="Unassembled WGS sequence"/>
</dbReference>
<dbReference type="Gene3D" id="2.60.40.10">
    <property type="entry name" value="Immunoglobulins"/>
    <property type="match status" value="4"/>
</dbReference>
<name>A0ABD5ZCA3_9EURY</name>
<feature type="domain" description="Fibronectin type-III" evidence="3">
    <location>
        <begin position="176"/>
        <end position="269"/>
    </location>
</feature>
<evidence type="ECO:0000259" key="3">
    <source>
        <dbReference type="PROSITE" id="PS50853"/>
    </source>
</evidence>
<accession>A0ABD5ZCA3</accession>
<keyword evidence="5" id="KW-1185">Reference proteome</keyword>
<dbReference type="SUPFAM" id="SSF49265">
    <property type="entry name" value="Fibronectin type III"/>
    <property type="match status" value="2"/>
</dbReference>
<dbReference type="RefSeq" id="WP_390222138.1">
    <property type="nucleotide sequence ID" value="NZ_JBHTAA010000001.1"/>
</dbReference>
<dbReference type="CDD" id="cd00063">
    <property type="entry name" value="FN3"/>
    <property type="match status" value="1"/>
</dbReference>
<keyword evidence="1" id="KW-0677">Repeat</keyword>
<evidence type="ECO:0000256" key="1">
    <source>
        <dbReference type="ARBA" id="ARBA00022737"/>
    </source>
</evidence>
<evidence type="ECO:0000256" key="2">
    <source>
        <dbReference type="SAM" id="MobiDB-lite"/>
    </source>
</evidence>
<dbReference type="InterPro" id="IPR036116">
    <property type="entry name" value="FN3_sf"/>
</dbReference>
<dbReference type="EMBL" id="JBHTAA010000001">
    <property type="protein sequence ID" value="MFC7202851.1"/>
    <property type="molecule type" value="Genomic_DNA"/>
</dbReference>
<feature type="domain" description="Fibronectin type-III" evidence="3">
    <location>
        <begin position="271"/>
        <end position="361"/>
    </location>
</feature>
<dbReference type="SMART" id="SM00060">
    <property type="entry name" value="FN3"/>
    <property type="match status" value="4"/>
</dbReference>
<evidence type="ECO:0000313" key="5">
    <source>
        <dbReference type="Proteomes" id="UP001596481"/>
    </source>
</evidence>
<feature type="region of interest" description="Disordered" evidence="2">
    <location>
        <begin position="158"/>
        <end position="188"/>
    </location>
</feature>
<dbReference type="PANTHER" id="PTHR46708:SF2">
    <property type="entry name" value="FIBRONECTIN TYPE-III DOMAIN-CONTAINING PROTEIN"/>
    <property type="match status" value="1"/>
</dbReference>
<dbReference type="InterPro" id="IPR003961">
    <property type="entry name" value="FN3_dom"/>
</dbReference>
<organism evidence="4 5">
    <name type="scientific">Haloferax namakaokahaiae</name>
    <dbReference type="NCBI Taxonomy" id="1748331"/>
    <lineage>
        <taxon>Archaea</taxon>
        <taxon>Methanobacteriati</taxon>
        <taxon>Methanobacteriota</taxon>
        <taxon>Stenosarchaea group</taxon>
        <taxon>Halobacteria</taxon>
        <taxon>Halobacteriales</taxon>
        <taxon>Haloferacaceae</taxon>
        <taxon>Haloferax</taxon>
    </lineage>
</organism>
<sequence length="1106" mass="119423">MEIEVTSTLPANTSVTLVIEEDQTSDGTVDASDSFVLSGGNESFSSQALSYTQSNVHRIDATFANTDRSAAASITSVTLIQTSTALTSLSATPSGGDVDLSWSEADTDYDHANIYRATSSGASEGDYTLIDTVPSGTTKYTDTAVLDGEQYFYRVQSEQSNGDKGNLSNEDSATVPIPNVSGLSTTPTTTSIGLSWTNNHEQGAVDGIDVAFKRSSAGSWTVDATLSATAESHTITGLLTGEEYDVEIRPYSEHTTPSTPTSATVTTDFAAITGLMADASVEDELTPMWDDTANYGDYRVQHRVYGSGDAYTDNGTVAESVTELTIPNLLDGEKYALRIRHETEHGSGAWTEISPVTLLPKPGVPSFTNIGDTSADVSFGDFADNEDGHRILVEEELDEIADTGFGPEVEFADLAPNVTSDTLSGLAQNRKYRVTIETYTEHVFSRSDSSIFTTTFSIPTDGWFATFTDSAGEVARLFESSMEGYPTLQPEKSAVGAWHIDIRPERSLRDWTRSEVRIYLNGEVEFRGPFVAYRLNGSNNKTADRLEGYDVVDKLRHGGDVVTYQSMRGDAALEDYIDNYTPFTANVTTPDETTVDEDRLVQESPEDLSFEDLFGDPDSSDAWKRVGSGASATIEPLQRSFLMEGESASGSYDPFFDSDFSDGEAINLDTAGQSASWTFTLDYDIPAGELELFVRIRGTNNSSQVKWSLDSTELLDTVFSTNDIISFETLSDSAFWTDPGGVPAGTYTLTAEVSSEGSENFLIDAVAPVDGRANYTLPSSLTNGKLDAPVDYPGVTIEGSAFDSTFNIKAATLTPTTDDTPAAERLQLQNNGTDWFPTDGSEDDTSSVTVDFAAEGSLGTDVKGRITLGGHGTRDSAIPRTGYQPDVLSGWDLSVTTNSLRVIDDQTYSGSPFDILTSIADDSGMLVVPDYDESSLVLNAFAPGDVTKSVDWKVVDVPQPVDTTDGFANSVTVFGPEDEQGNRLEVEAVSQTSVDAIGKIEAPALFRPDANSTAELESIARTELSQKLANDTVTGQIEIESQILQPGYAYEVSEFEEIDVVANPRYVLQSSKFSWGTMRLDFEGRDNFVRALRSIDTDVQTTKRAL</sequence>
<comment type="caution">
    <text evidence="4">The sequence shown here is derived from an EMBL/GenBank/DDBJ whole genome shotgun (WGS) entry which is preliminary data.</text>
</comment>
<protein>
    <submittedName>
        <fullName evidence="4">Fibronectin type III domain-containing protein</fullName>
    </submittedName>
</protein>
<dbReference type="AlphaFoldDB" id="A0ABD5ZCA3"/>
<dbReference type="InterPro" id="IPR050991">
    <property type="entry name" value="ECM_Regulatory_Proteins"/>
</dbReference>
<feature type="compositionally biased region" description="Polar residues" evidence="2">
    <location>
        <begin position="158"/>
        <end position="172"/>
    </location>
</feature>
<evidence type="ECO:0000313" key="4">
    <source>
        <dbReference type="EMBL" id="MFC7202851.1"/>
    </source>
</evidence>
<gene>
    <name evidence="4" type="ORF">ACFQJC_04940</name>
</gene>